<keyword evidence="4" id="KW-0007">Acetylation</keyword>
<dbReference type="PANTHER" id="PTHR10615">
    <property type="entry name" value="HISTONE ACETYLTRANSFERASE"/>
    <property type="match status" value="1"/>
</dbReference>
<keyword evidence="9" id="KW-1185">Reference proteome</keyword>
<dbReference type="Gene3D" id="3.40.630.30">
    <property type="match status" value="1"/>
</dbReference>
<dbReference type="GO" id="GO:0006355">
    <property type="term" value="P:regulation of DNA-templated transcription"/>
    <property type="evidence" value="ECO:0007669"/>
    <property type="project" value="InterPro"/>
</dbReference>
<evidence type="ECO:0000256" key="5">
    <source>
        <dbReference type="PIRSR" id="PIRSR602717-51"/>
    </source>
</evidence>
<dbReference type="Gene3D" id="1.10.10.10">
    <property type="entry name" value="Winged helix-like DNA-binding domain superfamily/Winged helix DNA-binding domain"/>
    <property type="match status" value="1"/>
</dbReference>
<dbReference type="EC" id="2.3.1.48" evidence="2"/>
<dbReference type="FunFam" id="3.30.60.60:FF:000001">
    <property type="entry name" value="Histone acetyltransferase"/>
    <property type="match status" value="1"/>
</dbReference>
<dbReference type="Proteomes" id="UP000192758">
    <property type="component" value="Unassembled WGS sequence"/>
</dbReference>
<dbReference type="STRING" id="646526.A0A1W0E891"/>
<evidence type="ECO:0000313" key="8">
    <source>
        <dbReference type="EMBL" id="OQS55583.1"/>
    </source>
</evidence>
<evidence type="ECO:0000313" key="9">
    <source>
        <dbReference type="Proteomes" id="UP000192758"/>
    </source>
</evidence>
<dbReference type="InterPro" id="IPR036388">
    <property type="entry name" value="WH-like_DNA-bd_sf"/>
</dbReference>
<evidence type="ECO:0000259" key="6">
    <source>
        <dbReference type="PROSITE" id="PS51726"/>
    </source>
</evidence>
<dbReference type="Pfam" id="PF01853">
    <property type="entry name" value="MOZ_SAS"/>
    <property type="match status" value="1"/>
</dbReference>
<dbReference type="InterPro" id="IPR016197">
    <property type="entry name" value="Chromo-like_dom_sf"/>
</dbReference>
<dbReference type="InterPro" id="IPR050603">
    <property type="entry name" value="MYST_HAT"/>
</dbReference>
<feature type="domain" description="MYST-type HAT" evidence="6">
    <location>
        <begin position="88"/>
        <end position="401"/>
    </location>
</feature>
<evidence type="ECO:0000256" key="2">
    <source>
        <dbReference type="ARBA" id="ARBA00013184"/>
    </source>
</evidence>
<feature type="active site" description="Proton donor/acceptor" evidence="5">
    <location>
        <position position="288"/>
    </location>
</feature>
<dbReference type="InterPro" id="IPR002717">
    <property type="entry name" value="HAT_MYST-type"/>
</dbReference>
<dbReference type="Pfam" id="PF17772">
    <property type="entry name" value="zf-MYST"/>
    <property type="match status" value="1"/>
</dbReference>
<dbReference type="PROSITE" id="PS51726">
    <property type="entry name" value="MYST_HAT"/>
    <property type="match status" value="1"/>
</dbReference>
<sequence length="401" mass="46729">MEITQLTAGYKVPIYNPENKHEIIKCEILAVNEDSSRFYVHYFNLNRRYDVWVDGNEFILSNEADIEAPRKKKKTEEKKLQNVIEEETKVRNFNQIILGGYKMNTWYFSPYPKDVVKNKDVYICEYCLYYFSAEELLEEHSKECTLRSPPGIMVYNDTEKDLAIFEVDGYKQVNYCRNVALLSKLFLDHKSLIYDVDAFLFYILCKKEVHQIENTNSKDNTANKNNSTNEQTAYKIVGYFSKEKVSEMGYNLACILTLPCEQRNGYGKILIDFSYMLSKKENFISGPEKPLSDLGLLSYRSYWLEVILELLTTPPSNINSASSLPNNTEHKTTSLNALNVKEMSKLSHISEDDIIGTLVANKMIKYYQDNLIITLDEKCKKKIEQGRKQRVYEKYLITGKY</sequence>
<comment type="similarity">
    <text evidence="1">Belongs to the MYST (SAS/MOZ) family.</text>
</comment>
<gene>
    <name evidence="7" type="ORF">EHP00_2566</name>
    <name evidence="8" type="ORF">EHP00_678</name>
</gene>
<reference evidence="7 9" key="1">
    <citation type="journal article" date="2017" name="Environ. Microbiol.">
        <title>Decay of the glycolytic pathway and adaptation to intranuclear parasitism within Enterocytozoonidae microsporidia.</title>
        <authorList>
            <person name="Wiredu Boakye D."/>
            <person name="Jaroenlak P."/>
            <person name="Prachumwat A."/>
            <person name="Williams T.A."/>
            <person name="Bateman K.S."/>
            <person name="Itsathitphaisarn O."/>
            <person name="Sritunyalucksana K."/>
            <person name="Paszkiewicz K.H."/>
            <person name="Moore K.A."/>
            <person name="Stentiford G.D."/>
            <person name="Williams B.A."/>
        </authorList>
    </citation>
    <scope>NUCLEOTIDE SEQUENCE [LARGE SCALE GENOMIC DNA]</scope>
    <source>
        <strain evidence="7 9">TH1</strain>
    </source>
</reference>
<dbReference type="GO" id="GO:0004402">
    <property type="term" value="F:histone acetyltransferase activity"/>
    <property type="evidence" value="ECO:0007669"/>
    <property type="project" value="InterPro"/>
</dbReference>
<evidence type="ECO:0000256" key="3">
    <source>
        <dbReference type="ARBA" id="ARBA00022679"/>
    </source>
</evidence>
<proteinExistence type="inferred from homology"/>
<dbReference type="VEuPathDB" id="MicrosporidiaDB:EHP00_2566"/>
<dbReference type="InterPro" id="IPR040706">
    <property type="entry name" value="Zf-MYST"/>
</dbReference>
<organism evidence="7 9">
    <name type="scientific">Ecytonucleospora hepatopenaei</name>
    <dbReference type="NCBI Taxonomy" id="646526"/>
    <lineage>
        <taxon>Eukaryota</taxon>
        <taxon>Fungi</taxon>
        <taxon>Fungi incertae sedis</taxon>
        <taxon>Microsporidia</taxon>
        <taxon>Enterocytozoonidae</taxon>
        <taxon>Ecytonucleospora</taxon>
    </lineage>
</organism>
<protein>
    <recommendedName>
        <fullName evidence="2">histone acetyltransferase</fullName>
        <ecNumber evidence="2">2.3.1.48</ecNumber>
    </recommendedName>
</protein>
<dbReference type="VEuPathDB" id="MicrosporidiaDB:EHP00_678"/>
<dbReference type="Gene3D" id="2.30.30.140">
    <property type="match status" value="1"/>
</dbReference>
<dbReference type="SUPFAM" id="SSF55729">
    <property type="entry name" value="Acyl-CoA N-acyltransferases (Nat)"/>
    <property type="match status" value="1"/>
</dbReference>
<comment type="caution">
    <text evidence="7">The sequence shown here is derived from an EMBL/GenBank/DDBJ whole genome shotgun (WGS) entry which is preliminary data.</text>
</comment>
<dbReference type="Pfam" id="PF11717">
    <property type="entry name" value="Tudor-knot"/>
    <property type="match status" value="1"/>
</dbReference>
<dbReference type="InterPro" id="IPR016181">
    <property type="entry name" value="Acyl_CoA_acyltransferase"/>
</dbReference>
<evidence type="ECO:0000313" key="7">
    <source>
        <dbReference type="EMBL" id="OQS55436.1"/>
    </source>
</evidence>
<name>A0A1W0E891_9MICR</name>
<dbReference type="EMBL" id="MNPJ01000009">
    <property type="protein sequence ID" value="OQS55436.1"/>
    <property type="molecule type" value="Genomic_DNA"/>
</dbReference>
<keyword evidence="3 8" id="KW-0808">Transferase</keyword>
<dbReference type="Gene3D" id="3.30.60.60">
    <property type="entry name" value="N-acetyl transferase-like"/>
    <property type="match status" value="1"/>
</dbReference>
<dbReference type="AlphaFoldDB" id="A0A1W0E891"/>
<dbReference type="OrthoDB" id="787137at2759"/>
<dbReference type="InterPro" id="IPR025995">
    <property type="entry name" value="Tudor-knot"/>
</dbReference>
<evidence type="ECO:0000256" key="4">
    <source>
        <dbReference type="ARBA" id="ARBA00022990"/>
    </source>
</evidence>
<dbReference type="EMBL" id="MNPJ01000007">
    <property type="protein sequence ID" value="OQS55583.1"/>
    <property type="molecule type" value="Genomic_DNA"/>
</dbReference>
<evidence type="ECO:0000256" key="1">
    <source>
        <dbReference type="ARBA" id="ARBA00010107"/>
    </source>
</evidence>
<accession>A0A1W0E891</accession>
<dbReference type="SUPFAM" id="SSF54160">
    <property type="entry name" value="Chromo domain-like"/>
    <property type="match status" value="1"/>
</dbReference>